<dbReference type="InterPro" id="IPR000408">
    <property type="entry name" value="Reg_chr_condens"/>
</dbReference>
<name>A0A1M5C109_9SPHI</name>
<keyword evidence="6" id="KW-1185">Reference proteome</keyword>
<keyword evidence="1" id="KW-0344">Guanine-nucleotide releasing factor</keyword>
<dbReference type="EMBL" id="FQUQ01000002">
    <property type="protein sequence ID" value="SHF48132.1"/>
    <property type="molecule type" value="Genomic_DNA"/>
</dbReference>
<dbReference type="PROSITE" id="PS51257">
    <property type="entry name" value="PROKAR_LIPOPROTEIN"/>
    <property type="match status" value="1"/>
</dbReference>
<dbReference type="SUPFAM" id="SSF50985">
    <property type="entry name" value="RCC1/BLIP-II"/>
    <property type="match status" value="2"/>
</dbReference>
<dbReference type="PROSITE" id="PS50012">
    <property type="entry name" value="RCC1_3"/>
    <property type="match status" value="5"/>
</dbReference>
<evidence type="ECO:0000259" key="4">
    <source>
        <dbReference type="Pfam" id="PF25390"/>
    </source>
</evidence>
<evidence type="ECO:0000256" key="3">
    <source>
        <dbReference type="SAM" id="SignalP"/>
    </source>
</evidence>
<dbReference type="GO" id="GO:0005085">
    <property type="term" value="F:guanyl-nucleotide exchange factor activity"/>
    <property type="evidence" value="ECO:0007669"/>
    <property type="project" value="TreeGrafter"/>
</dbReference>
<dbReference type="Pfam" id="PF13540">
    <property type="entry name" value="RCC1_2"/>
    <property type="match status" value="1"/>
</dbReference>
<reference evidence="6" key="1">
    <citation type="submission" date="2016-11" db="EMBL/GenBank/DDBJ databases">
        <authorList>
            <person name="Varghese N."/>
            <person name="Submissions S."/>
        </authorList>
    </citation>
    <scope>NUCLEOTIDE SEQUENCE [LARGE SCALE GENOMIC DNA]</scope>
    <source>
        <strain evidence="6">DSM 16990</strain>
    </source>
</reference>
<accession>A0A1M5C109</accession>
<keyword evidence="2" id="KW-0677">Repeat</keyword>
<evidence type="ECO:0000313" key="6">
    <source>
        <dbReference type="Proteomes" id="UP000184287"/>
    </source>
</evidence>
<feature type="domain" description="RCC1-like" evidence="4">
    <location>
        <begin position="46"/>
        <end position="313"/>
    </location>
</feature>
<gene>
    <name evidence="5" type="ORF">SAMN04488522_1021436</name>
</gene>
<dbReference type="PANTHER" id="PTHR45982:SF1">
    <property type="entry name" value="REGULATOR OF CHROMOSOME CONDENSATION"/>
    <property type="match status" value="1"/>
</dbReference>
<dbReference type="PANTHER" id="PTHR45982">
    <property type="entry name" value="REGULATOR OF CHROMOSOME CONDENSATION"/>
    <property type="match status" value="1"/>
</dbReference>
<sequence length="429" mass="45534">MKKKIRPLIVLLLCVTVASSCSKDNIDVQPNENINAQSTLVAKGTETSTIHAIQFSTEGLHSLVLTASGEVYGTGELSYGEMGFGFQKDFEITYKGGVTNNYYAHNFKKLTDPLAINIKKIAVGKNSSYLLSNDGSLYAAGDGGDGQLGSGTLKDNTAFTKVNFNGGTIKEIVGGNFNAFILTTSGKVFAAGFNDYGQLGMGDDENHINFVAVRSLDGYQIAEISCGGNHTLVRTTDGKLLASGSDQYGQLGGKGKKFKFTEIKLPTGVAAADLTQVTAGRESSFILTRSGVLYAAGKNEEGQLGIGSNGDTNKKGFVKVTSVTRVKLIRSYLGHSVALTTSGQLYVTGDNESGQLGLGDNINRNTFQHVTLQGNTISGITEGVESNSTIVITTQGDFFGTGRNRFGNLGLGHHNDINLFQKMPINVKQ</sequence>
<dbReference type="PRINTS" id="PR00633">
    <property type="entry name" value="RCCNDNSATION"/>
</dbReference>
<dbReference type="InterPro" id="IPR051553">
    <property type="entry name" value="Ran_GTPase-activating"/>
</dbReference>
<protein>
    <submittedName>
        <fullName evidence="5">Alpha-tubulin suppressor</fullName>
    </submittedName>
</protein>
<keyword evidence="3" id="KW-0732">Signal</keyword>
<dbReference type="Pfam" id="PF25390">
    <property type="entry name" value="WD40_RLD"/>
    <property type="match status" value="1"/>
</dbReference>
<dbReference type="OrthoDB" id="1081439at2"/>
<dbReference type="InterPro" id="IPR058923">
    <property type="entry name" value="RCC1-like_dom"/>
</dbReference>
<evidence type="ECO:0000313" key="5">
    <source>
        <dbReference type="EMBL" id="SHF48132.1"/>
    </source>
</evidence>
<dbReference type="RefSeq" id="WP_073231691.1">
    <property type="nucleotide sequence ID" value="NZ_FQUQ01000002.1"/>
</dbReference>
<evidence type="ECO:0000256" key="2">
    <source>
        <dbReference type="ARBA" id="ARBA00022737"/>
    </source>
</evidence>
<dbReference type="Proteomes" id="UP000184287">
    <property type="component" value="Unassembled WGS sequence"/>
</dbReference>
<dbReference type="STRING" id="288992.SAMN04488522_1021436"/>
<dbReference type="InterPro" id="IPR009091">
    <property type="entry name" value="RCC1/BLIP-II"/>
</dbReference>
<dbReference type="GO" id="GO:0005737">
    <property type="term" value="C:cytoplasm"/>
    <property type="evidence" value="ECO:0007669"/>
    <property type="project" value="TreeGrafter"/>
</dbReference>
<feature type="chain" id="PRO_5012318930" evidence="3">
    <location>
        <begin position="23"/>
        <end position="429"/>
    </location>
</feature>
<dbReference type="Gene3D" id="2.130.10.30">
    <property type="entry name" value="Regulator of chromosome condensation 1/beta-lactamase-inhibitor protein II"/>
    <property type="match status" value="2"/>
</dbReference>
<feature type="signal peptide" evidence="3">
    <location>
        <begin position="1"/>
        <end position="22"/>
    </location>
</feature>
<organism evidence="5 6">
    <name type="scientific">Pedobacter caeni</name>
    <dbReference type="NCBI Taxonomy" id="288992"/>
    <lineage>
        <taxon>Bacteria</taxon>
        <taxon>Pseudomonadati</taxon>
        <taxon>Bacteroidota</taxon>
        <taxon>Sphingobacteriia</taxon>
        <taxon>Sphingobacteriales</taxon>
        <taxon>Sphingobacteriaceae</taxon>
        <taxon>Pedobacter</taxon>
    </lineage>
</organism>
<proteinExistence type="predicted"/>
<dbReference type="AlphaFoldDB" id="A0A1M5C109"/>
<evidence type="ECO:0000256" key="1">
    <source>
        <dbReference type="ARBA" id="ARBA00022658"/>
    </source>
</evidence>